<evidence type="ECO:0000313" key="1">
    <source>
        <dbReference type="EMBL" id="WTP91303.1"/>
    </source>
</evidence>
<gene>
    <name evidence="1" type="ORF">OG477_40960</name>
</gene>
<organism evidence="1">
    <name type="scientific">Streptomyces sp. NBC_00180</name>
    <dbReference type="NCBI Taxonomy" id="2903632"/>
    <lineage>
        <taxon>Bacteria</taxon>
        <taxon>Bacillati</taxon>
        <taxon>Actinomycetota</taxon>
        <taxon>Actinomycetes</taxon>
        <taxon>Kitasatosporales</taxon>
        <taxon>Streptomycetaceae</taxon>
        <taxon>Streptomyces</taxon>
    </lineage>
</organism>
<dbReference type="InterPro" id="IPR022506">
    <property type="entry name" value="Metallophosphoesterase_PPA1498"/>
</dbReference>
<sequence>MDSHPTTLKATIGPGRILRRGTERPYQELALLDGERHTLRDDLARADRPHPLNRRRRSILCFAHLSDFQIADVQSPARFEFFNRYFGDPRVAAIVPVQRPQEALVVHAVQAIIDTLNNIDSSPVTGTPLHLVVTTGDGIDNAQWNEMQNFMSLLEGGKVHPNSGGSSYEGIQSASWPDEFFWHPDVIQSGGPDIWREKYGFPHAPGLLLSALRDFDSEGLNLPWLGCFGNHEALIQGVGALTRPVLEYLVGGRKPVGLPSGMDLDEAKHFTTEPEIFLTGEQLPVTADVHRRGITRAEFVAEHFRPMGRPHGHGFTQDNLREGTAYYAYDEPHSGVRLIGLDTNRIQGGVGGSLDHRQVQWLEQRLLETHSVYRQADGTETHSGHEDRLVVVFSHHDSETLVGSNDPATPDAARGSPGLISLLHRFPNVVLWLNGHRHINKVRPHRDPAGYGPGFWEVTTCSVMDWPSQSRLVELVDNGDGALSLLCTMVDHNAPVHPLLIDGRTSLPSLHRELAANSPWGGTTADLAGTLHDRNVDLLLPGHVPS</sequence>
<reference evidence="1" key="1">
    <citation type="submission" date="2022-10" db="EMBL/GenBank/DDBJ databases">
        <title>The complete genomes of actinobacterial strains from the NBC collection.</title>
        <authorList>
            <person name="Joergensen T.S."/>
            <person name="Alvarez Arevalo M."/>
            <person name="Sterndorff E.B."/>
            <person name="Faurdal D."/>
            <person name="Vuksanovic O."/>
            <person name="Mourched A.-S."/>
            <person name="Charusanti P."/>
            <person name="Shaw S."/>
            <person name="Blin K."/>
            <person name="Weber T."/>
        </authorList>
    </citation>
    <scope>NUCLEOTIDE SEQUENCE</scope>
    <source>
        <strain evidence="1">NBC 00180</strain>
    </source>
</reference>
<name>A0AAU1I9J7_9ACTN</name>
<dbReference type="Gene3D" id="3.60.21.10">
    <property type="match status" value="1"/>
</dbReference>
<protein>
    <submittedName>
        <fullName evidence="1">TIGR03767 family metallophosphoesterase</fullName>
    </submittedName>
</protein>
<dbReference type="AlphaFoldDB" id="A0AAU1I9J7"/>
<dbReference type="EMBL" id="CP108140">
    <property type="protein sequence ID" value="WTP91303.1"/>
    <property type="molecule type" value="Genomic_DNA"/>
</dbReference>
<dbReference type="InterPro" id="IPR029052">
    <property type="entry name" value="Metallo-depent_PP-like"/>
</dbReference>
<proteinExistence type="predicted"/>
<dbReference type="NCBIfam" id="TIGR03767">
    <property type="entry name" value="P_acnes_RR"/>
    <property type="match status" value="1"/>
</dbReference>
<accession>A0AAU1I9J7</accession>
<dbReference type="SUPFAM" id="SSF56300">
    <property type="entry name" value="Metallo-dependent phosphatases"/>
    <property type="match status" value="1"/>
</dbReference>